<name>A0A5M3W5U2_9ACTN</name>
<gene>
    <name evidence="1" type="ORF">Acor_39830</name>
</gene>
<reference evidence="1 2" key="1">
    <citation type="submission" date="2019-10" db="EMBL/GenBank/DDBJ databases">
        <title>Whole genome shotgun sequence of Acrocarpospora corrugata NBRC 13972.</title>
        <authorList>
            <person name="Ichikawa N."/>
            <person name="Kimura A."/>
            <person name="Kitahashi Y."/>
            <person name="Komaki H."/>
            <person name="Oguchi A."/>
        </authorList>
    </citation>
    <scope>NUCLEOTIDE SEQUENCE [LARGE SCALE GENOMIC DNA]</scope>
    <source>
        <strain evidence="1 2">NBRC 13972</strain>
    </source>
</reference>
<dbReference type="AlphaFoldDB" id="A0A5M3W5U2"/>
<keyword evidence="2" id="KW-1185">Reference proteome</keyword>
<evidence type="ECO:0000313" key="2">
    <source>
        <dbReference type="Proteomes" id="UP000334990"/>
    </source>
</evidence>
<accession>A0A5M3W5U2</accession>
<dbReference type="Proteomes" id="UP000334990">
    <property type="component" value="Unassembled WGS sequence"/>
</dbReference>
<evidence type="ECO:0000313" key="1">
    <source>
        <dbReference type="EMBL" id="GES01918.1"/>
    </source>
</evidence>
<proteinExistence type="predicted"/>
<sequence>MLPMESLTRMPAKITAMSVGARIKAVNRVGTRQFRSAKLLARSRFPAVFSVLTGPRKREVPLPHKRGQFDHKVTLVRGLTDTRDAIVTNW</sequence>
<organism evidence="1 2">
    <name type="scientific">Acrocarpospora corrugata</name>
    <dbReference type="NCBI Taxonomy" id="35763"/>
    <lineage>
        <taxon>Bacteria</taxon>
        <taxon>Bacillati</taxon>
        <taxon>Actinomycetota</taxon>
        <taxon>Actinomycetes</taxon>
        <taxon>Streptosporangiales</taxon>
        <taxon>Streptosporangiaceae</taxon>
        <taxon>Acrocarpospora</taxon>
    </lineage>
</organism>
<protein>
    <submittedName>
        <fullName evidence="1">Uncharacterized protein</fullName>
    </submittedName>
</protein>
<dbReference type="EMBL" id="BLAD01000054">
    <property type="protein sequence ID" value="GES01918.1"/>
    <property type="molecule type" value="Genomic_DNA"/>
</dbReference>
<comment type="caution">
    <text evidence="1">The sequence shown here is derived from an EMBL/GenBank/DDBJ whole genome shotgun (WGS) entry which is preliminary data.</text>
</comment>